<dbReference type="InterPro" id="IPR017735">
    <property type="entry name" value="T6SS_FHA"/>
</dbReference>
<dbReference type="InterPro" id="IPR046883">
    <property type="entry name" value="T6SS_FHA_C"/>
</dbReference>
<dbReference type="InterPro" id="IPR000253">
    <property type="entry name" value="FHA_dom"/>
</dbReference>
<dbReference type="NCBIfam" id="TIGR03354">
    <property type="entry name" value="VI_FHA"/>
    <property type="match status" value="1"/>
</dbReference>
<dbReference type="Gene3D" id="2.60.200.20">
    <property type="match status" value="1"/>
</dbReference>
<name>A0A4R8LZ63_9BURK</name>
<gene>
    <name evidence="2" type="ORF">BX592_10451</name>
</gene>
<dbReference type="Proteomes" id="UP000295509">
    <property type="component" value="Unassembled WGS sequence"/>
</dbReference>
<proteinExistence type="predicted"/>
<dbReference type="PROSITE" id="PS50006">
    <property type="entry name" value="FHA_DOMAIN"/>
    <property type="match status" value="1"/>
</dbReference>
<dbReference type="RefSeq" id="WP_134190805.1">
    <property type="nucleotide sequence ID" value="NZ_JBHLUW010000002.1"/>
</dbReference>
<reference evidence="2 3" key="1">
    <citation type="submission" date="2019-03" db="EMBL/GenBank/DDBJ databases">
        <title>Genomic Encyclopedia of Type Strains, Phase III (KMG-III): the genomes of soil and plant-associated and newly described type strains.</title>
        <authorList>
            <person name="Whitman W."/>
        </authorList>
    </citation>
    <scope>NUCLEOTIDE SEQUENCE [LARGE SCALE GENOMIC DNA]</scope>
    <source>
        <strain evidence="2 3">LMG 29544</strain>
    </source>
</reference>
<dbReference type="SUPFAM" id="SSF49879">
    <property type="entry name" value="SMAD/FHA domain"/>
    <property type="match status" value="1"/>
</dbReference>
<sequence>MSAIPSLTLTINGPSARRSVAVDAQGATLGRGADCTVVLADGRRAISRVQARIEWRGDRYVLIDTGGHPTLVNGNAPDASREVILRDGDMLSIGAYLIELDLDHAGLSAPLEPEPGAATVSAPLPGTMQAGHHVPPPTRRSHIFPPVADEPFFAMPAAALTALRGYAPHDDAATRVAQASPPAASTIEPVSASADERATVVHQREPASSDTVLGALLDGLGVEPNRIGDRSPVELARLAGSLLRDALQGTMHALRARTSTQQQTPVPTTMIDTHGNNPLKFFPDAEAALAQMLCNDGGAWLEPRAAVRQAFKELRDHELALVAGLCATLADVLSGLAPEEIEARLRPRGRIEAALSSRHARLWEVYVDAWRQTRQRVGPEFQRAFREPFARAYQAQLDALAEKADTAG</sequence>
<feature type="domain" description="FHA" evidence="1">
    <location>
        <begin position="27"/>
        <end position="77"/>
    </location>
</feature>
<evidence type="ECO:0000313" key="3">
    <source>
        <dbReference type="Proteomes" id="UP000295509"/>
    </source>
</evidence>
<accession>A0A4R8LZ63</accession>
<dbReference type="InterPro" id="IPR008984">
    <property type="entry name" value="SMAD_FHA_dom_sf"/>
</dbReference>
<organism evidence="2 3">
    <name type="scientific">Paraburkholderia rhizosphaerae</name>
    <dbReference type="NCBI Taxonomy" id="480658"/>
    <lineage>
        <taxon>Bacteria</taxon>
        <taxon>Pseudomonadati</taxon>
        <taxon>Pseudomonadota</taxon>
        <taxon>Betaproteobacteria</taxon>
        <taxon>Burkholderiales</taxon>
        <taxon>Burkholderiaceae</taxon>
        <taxon>Paraburkholderia</taxon>
    </lineage>
</organism>
<dbReference type="OrthoDB" id="273564at2"/>
<dbReference type="SMART" id="SM00240">
    <property type="entry name" value="FHA"/>
    <property type="match status" value="1"/>
</dbReference>
<dbReference type="AlphaFoldDB" id="A0A4R8LZ63"/>
<dbReference type="CDD" id="cd00060">
    <property type="entry name" value="FHA"/>
    <property type="match status" value="1"/>
</dbReference>
<dbReference type="Pfam" id="PF00498">
    <property type="entry name" value="FHA"/>
    <property type="match status" value="1"/>
</dbReference>
<comment type="caution">
    <text evidence="2">The sequence shown here is derived from an EMBL/GenBank/DDBJ whole genome shotgun (WGS) entry which is preliminary data.</text>
</comment>
<keyword evidence="3" id="KW-1185">Reference proteome</keyword>
<dbReference type="Pfam" id="PF20232">
    <property type="entry name" value="T6SS_FHA_C"/>
    <property type="match status" value="1"/>
</dbReference>
<evidence type="ECO:0000259" key="1">
    <source>
        <dbReference type="PROSITE" id="PS50006"/>
    </source>
</evidence>
<dbReference type="EMBL" id="SORE01000004">
    <property type="protein sequence ID" value="TDY52769.1"/>
    <property type="molecule type" value="Genomic_DNA"/>
</dbReference>
<protein>
    <submittedName>
        <fullName evidence="2">FHA domain protein</fullName>
    </submittedName>
</protein>
<evidence type="ECO:0000313" key="2">
    <source>
        <dbReference type="EMBL" id="TDY52769.1"/>
    </source>
</evidence>